<dbReference type="InterPro" id="IPR013424">
    <property type="entry name" value="Ice-binding_C"/>
</dbReference>
<keyword evidence="4" id="KW-1185">Reference proteome</keyword>
<dbReference type="AlphaFoldDB" id="A0A6L8K9L7"/>
<feature type="domain" description="Ice-binding protein C-terminal" evidence="2">
    <location>
        <begin position="147"/>
        <end position="171"/>
    </location>
</feature>
<evidence type="ECO:0000256" key="1">
    <source>
        <dbReference type="SAM" id="SignalP"/>
    </source>
</evidence>
<reference evidence="3 4" key="1">
    <citation type="submission" date="2019-12" db="EMBL/GenBank/DDBJ databases">
        <title>Novel species isolated from a subtropical stream in China.</title>
        <authorList>
            <person name="Lu H."/>
        </authorList>
    </citation>
    <scope>NUCLEOTIDE SEQUENCE [LARGE SCALE GENOMIC DNA]</scope>
    <source>
        <strain evidence="3 4">FT135W</strain>
    </source>
</reference>
<gene>
    <name evidence="3" type="ORF">GTP46_00105</name>
</gene>
<organism evidence="3 4">
    <name type="scientific">Duganella flavida</name>
    <dbReference type="NCBI Taxonomy" id="2692175"/>
    <lineage>
        <taxon>Bacteria</taxon>
        <taxon>Pseudomonadati</taxon>
        <taxon>Pseudomonadota</taxon>
        <taxon>Betaproteobacteria</taxon>
        <taxon>Burkholderiales</taxon>
        <taxon>Oxalobacteraceae</taxon>
        <taxon>Telluria group</taxon>
        <taxon>Duganella</taxon>
    </lineage>
</organism>
<dbReference type="Pfam" id="PF07589">
    <property type="entry name" value="PEP-CTERM"/>
    <property type="match status" value="1"/>
</dbReference>
<feature type="chain" id="PRO_5026889486" evidence="1">
    <location>
        <begin position="25"/>
        <end position="172"/>
    </location>
</feature>
<sequence length="172" mass="17771">MRYPRIGRIAAIVAALALAPATQAGTFSGSLPEFDGSGANGVETVGTIMFSIPSGEMAVSAVLSGMFGNSTVSSTSIHTVWADGVLVASCPDSSAYCWTTGPQAWSHTFTGAELSIFADGQVVITTNQTDCCVVREGEMSLRGVTAPVPEPESGLMLLAGLGLLSLLKRRRT</sequence>
<proteinExistence type="predicted"/>
<evidence type="ECO:0000313" key="3">
    <source>
        <dbReference type="EMBL" id="MYM21051.1"/>
    </source>
</evidence>
<dbReference type="RefSeq" id="WP_161004619.1">
    <property type="nucleotide sequence ID" value="NZ_WWCN01000001.1"/>
</dbReference>
<name>A0A6L8K9L7_9BURK</name>
<protein>
    <submittedName>
        <fullName evidence="3">PEP-CTERM sorting domain-containing protein</fullName>
    </submittedName>
</protein>
<evidence type="ECO:0000259" key="2">
    <source>
        <dbReference type="Pfam" id="PF07589"/>
    </source>
</evidence>
<dbReference type="EMBL" id="WWCN01000001">
    <property type="protein sequence ID" value="MYM21051.1"/>
    <property type="molecule type" value="Genomic_DNA"/>
</dbReference>
<feature type="signal peptide" evidence="1">
    <location>
        <begin position="1"/>
        <end position="24"/>
    </location>
</feature>
<comment type="caution">
    <text evidence="3">The sequence shown here is derived from an EMBL/GenBank/DDBJ whole genome shotgun (WGS) entry which is preliminary data.</text>
</comment>
<keyword evidence="1" id="KW-0732">Signal</keyword>
<dbReference type="Proteomes" id="UP000479335">
    <property type="component" value="Unassembled WGS sequence"/>
</dbReference>
<accession>A0A6L8K9L7</accession>
<evidence type="ECO:0000313" key="4">
    <source>
        <dbReference type="Proteomes" id="UP000479335"/>
    </source>
</evidence>
<dbReference type="NCBIfam" id="TIGR02595">
    <property type="entry name" value="PEP_CTERM"/>
    <property type="match status" value="1"/>
</dbReference>